<dbReference type="AlphaFoldDB" id="A0A420YAG7"/>
<keyword evidence="1" id="KW-0812">Transmembrane</keyword>
<comment type="caution">
    <text evidence="2">The sequence shown here is derived from an EMBL/GenBank/DDBJ whole genome shotgun (WGS) entry which is preliminary data.</text>
</comment>
<sequence length="146" mass="16217">METFHCTEIVLSWWSSSSFRNNYRYLPAYVSISVAAVAAIGVYIEFFLFVWAVPKSAIKLHGTAAFCLVAIPQHPLLVPGSVRENLSLGAVRDIKDNTLISALERFKLWQRIREHGANNDSLHLSDGHQQLLCIARALLLPGGTVV</sequence>
<dbReference type="Proteomes" id="UP000275385">
    <property type="component" value="Unassembled WGS sequence"/>
</dbReference>
<protein>
    <recommendedName>
        <fullName evidence="4">ABC transporter domain-containing protein</fullName>
    </recommendedName>
</protein>
<evidence type="ECO:0000313" key="2">
    <source>
        <dbReference type="EMBL" id="RKU44817.1"/>
    </source>
</evidence>
<evidence type="ECO:0000313" key="3">
    <source>
        <dbReference type="Proteomes" id="UP000275385"/>
    </source>
</evidence>
<accession>A0A420YAG7</accession>
<keyword evidence="3" id="KW-1185">Reference proteome</keyword>
<dbReference type="SUPFAM" id="SSF52540">
    <property type="entry name" value="P-loop containing nucleoside triphosphate hydrolases"/>
    <property type="match status" value="1"/>
</dbReference>
<proteinExistence type="predicted"/>
<gene>
    <name evidence="2" type="ORF">DL546_001847</name>
</gene>
<dbReference type="Gene3D" id="3.40.50.300">
    <property type="entry name" value="P-loop containing nucleotide triphosphate hydrolases"/>
    <property type="match status" value="1"/>
</dbReference>
<name>A0A420YAG7_9PEZI</name>
<dbReference type="OrthoDB" id="6500128at2759"/>
<evidence type="ECO:0008006" key="4">
    <source>
        <dbReference type="Google" id="ProtNLM"/>
    </source>
</evidence>
<dbReference type="InterPro" id="IPR027417">
    <property type="entry name" value="P-loop_NTPase"/>
</dbReference>
<feature type="transmembrane region" description="Helical" evidence="1">
    <location>
        <begin position="28"/>
        <end position="53"/>
    </location>
</feature>
<reference evidence="2 3" key="1">
    <citation type="submission" date="2018-08" db="EMBL/GenBank/DDBJ databases">
        <title>Draft genome of the lignicolous fungus Coniochaeta pulveracea.</title>
        <authorList>
            <person name="Borstlap C.J."/>
            <person name="De Witt R.N."/>
            <person name="Botha A."/>
            <person name="Volschenk H."/>
        </authorList>
    </citation>
    <scope>NUCLEOTIDE SEQUENCE [LARGE SCALE GENOMIC DNA]</scope>
    <source>
        <strain evidence="2 3">CAB683</strain>
    </source>
</reference>
<keyword evidence="1" id="KW-1133">Transmembrane helix</keyword>
<keyword evidence="1" id="KW-0472">Membrane</keyword>
<dbReference type="EMBL" id="QVQW01000026">
    <property type="protein sequence ID" value="RKU44817.1"/>
    <property type="molecule type" value="Genomic_DNA"/>
</dbReference>
<evidence type="ECO:0000256" key="1">
    <source>
        <dbReference type="SAM" id="Phobius"/>
    </source>
</evidence>
<organism evidence="2 3">
    <name type="scientific">Coniochaeta pulveracea</name>
    <dbReference type="NCBI Taxonomy" id="177199"/>
    <lineage>
        <taxon>Eukaryota</taxon>
        <taxon>Fungi</taxon>
        <taxon>Dikarya</taxon>
        <taxon>Ascomycota</taxon>
        <taxon>Pezizomycotina</taxon>
        <taxon>Sordariomycetes</taxon>
        <taxon>Sordariomycetidae</taxon>
        <taxon>Coniochaetales</taxon>
        <taxon>Coniochaetaceae</taxon>
        <taxon>Coniochaeta</taxon>
    </lineage>
</organism>